<dbReference type="PANTHER" id="PTHR12526:SF637">
    <property type="entry name" value="GLYCOSYLTRANSFERASE EPSF-RELATED"/>
    <property type="match status" value="1"/>
</dbReference>
<gene>
    <name evidence="2" type="ORF">I595_3517</name>
</gene>
<protein>
    <submittedName>
        <fullName evidence="2">Glycosyl transferase group 1</fullName>
    </submittedName>
</protein>
<evidence type="ECO:0000259" key="1">
    <source>
        <dbReference type="Pfam" id="PF00534"/>
    </source>
</evidence>
<dbReference type="RefSeq" id="WP_054560473.1">
    <property type="nucleotide sequence ID" value="NZ_LDJX01000010.1"/>
</dbReference>
<organism evidence="2 3">
    <name type="scientific">Croceitalea dokdonensis DOKDO 023</name>
    <dbReference type="NCBI Taxonomy" id="1300341"/>
    <lineage>
        <taxon>Bacteria</taxon>
        <taxon>Pseudomonadati</taxon>
        <taxon>Bacteroidota</taxon>
        <taxon>Flavobacteriia</taxon>
        <taxon>Flavobacteriales</taxon>
        <taxon>Flavobacteriaceae</taxon>
        <taxon>Croceitalea</taxon>
    </lineage>
</organism>
<dbReference type="Gene3D" id="3.40.50.2000">
    <property type="entry name" value="Glycogen Phosphorylase B"/>
    <property type="match status" value="2"/>
</dbReference>
<accession>A0A0N8H3E6</accession>
<proteinExistence type="predicted"/>
<evidence type="ECO:0000313" key="2">
    <source>
        <dbReference type="EMBL" id="KPM30356.1"/>
    </source>
</evidence>
<evidence type="ECO:0000313" key="3">
    <source>
        <dbReference type="Proteomes" id="UP000050280"/>
    </source>
</evidence>
<keyword evidence="3" id="KW-1185">Reference proteome</keyword>
<dbReference type="STRING" id="1300341.I595_3517"/>
<dbReference type="SUPFAM" id="SSF53756">
    <property type="entry name" value="UDP-Glycosyltransferase/glycogen phosphorylase"/>
    <property type="match status" value="1"/>
</dbReference>
<dbReference type="GO" id="GO:0016757">
    <property type="term" value="F:glycosyltransferase activity"/>
    <property type="evidence" value="ECO:0007669"/>
    <property type="project" value="InterPro"/>
</dbReference>
<dbReference type="EMBL" id="LDJX01000010">
    <property type="protein sequence ID" value="KPM30356.1"/>
    <property type="molecule type" value="Genomic_DNA"/>
</dbReference>
<feature type="domain" description="Glycosyl transferase family 1" evidence="1">
    <location>
        <begin position="217"/>
        <end position="390"/>
    </location>
</feature>
<dbReference type="PANTHER" id="PTHR12526">
    <property type="entry name" value="GLYCOSYLTRANSFERASE"/>
    <property type="match status" value="1"/>
</dbReference>
<name>A0A0N8H3E6_9FLAO</name>
<reference evidence="2 3" key="1">
    <citation type="submission" date="2015-09" db="EMBL/GenBank/DDBJ databases">
        <title>Genome sequence of the marine flavobacterium Croceitalea dokdonensis DOKDO 023 that contains proton- and sodium-pumping rhodopsins.</title>
        <authorList>
            <person name="Kwon S.-K."/>
            <person name="Lee H.K."/>
            <person name="Kwak M.-J."/>
            <person name="Kim J.F."/>
        </authorList>
    </citation>
    <scope>NUCLEOTIDE SEQUENCE [LARGE SCALE GENOMIC DNA]</scope>
    <source>
        <strain evidence="2 3">DOKDO 023</strain>
    </source>
</reference>
<dbReference type="CDD" id="cd03801">
    <property type="entry name" value="GT4_PimA-like"/>
    <property type="match status" value="1"/>
</dbReference>
<dbReference type="PATRIC" id="fig|1300341.3.peg.770"/>
<dbReference type="AlphaFoldDB" id="A0A0N8H3E6"/>
<dbReference type="OrthoDB" id="1096251at2"/>
<keyword evidence="2" id="KW-0808">Transferase</keyword>
<comment type="caution">
    <text evidence="2">The sequence shown here is derived from an EMBL/GenBank/DDBJ whole genome shotgun (WGS) entry which is preliminary data.</text>
</comment>
<dbReference type="Pfam" id="PF00534">
    <property type="entry name" value="Glycos_transf_1"/>
    <property type="match status" value="1"/>
</dbReference>
<dbReference type="InterPro" id="IPR001296">
    <property type="entry name" value="Glyco_trans_1"/>
</dbReference>
<sequence length="415" mass="47417">MKVLWISNTVFPDLAEYMAQGTPNVGGWMYSLAKDLSNDVTELGVVSFGNQNIESIHLKGINYFLINYNSLSTKEVEAKWHAIIQTFEPDLVHIHGTEYTFGLSLMNTFPSLKYIVSIQGLVSIYSDFYLGGLRWHTILANITFRDLIKRDTLWHGQRRFKHRGKSENEYFKNTKYFIGRTSWDKAHIFSKRQDAVYFYGGERLREGFYTSPKWTLKKRNEKIIFLSQCAYPIKGLHKVLEALAIVKREYPEIMVKIAGANILEKKKVFGISYKSGYANIILGLIKKYNLERNVVFLGNQNETQMIEQYLNADLFICPSSIENSPNSLGEAQILGVPVIAAQVGGVCDMAQHNENAMLYRFEETAVLAMHILELLNNKGLCSKLSENAIKVASKRHSKELIKQQVLQAYSKILNN</sequence>
<dbReference type="Proteomes" id="UP000050280">
    <property type="component" value="Unassembled WGS sequence"/>
</dbReference>